<protein>
    <submittedName>
        <fullName evidence="8">Uncharacterized protein</fullName>
    </submittedName>
</protein>
<evidence type="ECO:0000256" key="2">
    <source>
        <dbReference type="ARBA" id="ARBA00010617"/>
    </source>
</evidence>
<gene>
    <name evidence="8" type="ORF">ANE_LOCUS3477</name>
</gene>
<evidence type="ECO:0000256" key="4">
    <source>
        <dbReference type="ARBA" id="ARBA00022723"/>
    </source>
</evidence>
<dbReference type="Proteomes" id="UP000489600">
    <property type="component" value="Unassembled WGS sequence"/>
</dbReference>
<evidence type="ECO:0000256" key="7">
    <source>
        <dbReference type="ARBA" id="ARBA00023033"/>
    </source>
</evidence>
<keyword evidence="3" id="KW-0349">Heme</keyword>
<evidence type="ECO:0000256" key="5">
    <source>
        <dbReference type="ARBA" id="ARBA00023002"/>
    </source>
</evidence>
<dbReference type="GO" id="GO:0016705">
    <property type="term" value="F:oxidoreductase activity, acting on paired donors, with incorporation or reduction of molecular oxygen"/>
    <property type="evidence" value="ECO:0007669"/>
    <property type="project" value="InterPro"/>
</dbReference>
<dbReference type="OrthoDB" id="1422216at2759"/>
<evidence type="ECO:0000256" key="3">
    <source>
        <dbReference type="ARBA" id="ARBA00022617"/>
    </source>
</evidence>
<accession>A0A565AUL1</accession>
<organism evidence="8 9">
    <name type="scientific">Arabis nemorensis</name>
    <dbReference type="NCBI Taxonomy" id="586526"/>
    <lineage>
        <taxon>Eukaryota</taxon>
        <taxon>Viridiplantae</taxon>
        <taxon>Streptophyta</taxon>
        <taxon>Embryophyta</taxon>
        <taxon>Tracheophyta</taxon>
        <taxon>Spermatophyta</taxon>
        <taxon>Magnoliopsida</taxon>
        <taxon>eudicotyledons</taxon>
        <taxon>Gunneridae</taxon>
        <taxon>Pentapetalae</taxon>
        <taxon>rosids</taxon>
        <taxon>malvids</taxon>
        <taxon>Brassicales</taxon>
        <taxon>Brassicaceae</taxon>
        <taxon>Arabideae</taxon>
        <taxon>Arabis</taxon>
    </lineage>
</organism>
<keyword evidence="9" id="KW-1185">Reference proteome</keyword>
<keyword evidence="5" id="KW-0560">Oxidoreductase</keyword>
<dbReference type="PANTHER" id="PTHR24296">
    <property type="entry name" value="CYTOCHROME P450"/>
    <property type="match status" value="1"/>
</dbReference>
<sequence length="89" mass="10646">MEQYCLLVVPLLVHVAKEKIVVELQDFFQRFTYNTTSLLATEYDPGCFSVEMPEIEFARALDDAEEAVFFRHVKPEWVWKMQRFIVYHL</sequence>
<comment type="similarity">
    <text evidence="2">Belongs to the cytochrome P450 family.</text>
</comment>
<keyword evidence="6" id="KW-0408">Iron</keyword>
<keyword evidence="4" id="KW-0479">Metal-binding</keyword>
<dbReference type="GO" id="GO:0004497">
    <property type="term" value="F:monooxygenase activity"/>
    <property type="evidence" value="ECO:0007669"/>
    <property type="project" value="UniProtKB-KW"/>
</dbReference>
<dbReference type="AlphaFoldDB" id="A0A565AUL1"/>
<comment type="caution">
    <text evidence="8">The sequence shown here is derived from an EMBL/GenBank/DDBJ whole genome shotgun (WGS) entry which is preliminary data.</text>
</comment>
<comment type="cofactor">
    <cofactor evidence="1">
        <name>heme</name>
        <dbReference type="ChEBI" id="CHEBI:30413"/>
    </cofactor>
</comment>
<proteinExistence type="inferred from homology"/>
<evidence type="ECO:0000313" key="8">
    <source>
        <dbReference type="EMBL" id="VVA93032.1"/>
    </source>
</evidence>
<evidence type="ECO:0000313" key="9">
    <source>
        <dbReference type="Proteomes" id="UP000489600"/>
    </source>
</evidence>
<reference evidence="8" key="1">
    <citation type="submission" date="2019-07" db="EMBL/GenBank/DDBJ databases">
        <authorList>
            <person name="Dittberner H."/>
        </authorList>
    </citation>
    <scope>NUCLEOTIDE SEQUENCE [LARGE SCALE GENOMIC DNA]</scope>
</reference>
<dbReference type="GO" id="GO:0020037">
    <property type="term" value="F:heme binding"/>
    <property type="evidence" value="ECO:0007669"/>
    <property type="project" value="InterPro"/>
</dbReference>
<evidence type="ECO:0000256" key="1">
    <source>
        <dbReference type="ARBA" id="ARBA00001971"/>
    </source>
</evidence>
<evidence type="ECO:0000256" key="6">
    <source>
        <dbReference type="ARBA" id="ARBA00023004"/>
    </source>
</evidence>
<name>A0A565AUL1_9BRAS</name>
<dbReference type="GO" id="GO:0005506">
    <property type="term" value="F:iron ion binding"/>
    <property type="evidence" value="ECO:0007669"/>
    <property type="project" value="InterPro"/>
</dbReference>
<keyword evidence="7" id="KW-0503">Monooxygenase</keyword>
<dbReference type="InterPro" id="IPR036396">
    <property type="entry name" value="Cyt_P450_sf"/>
</dbReference>
<dbReference type="EMBL" id="CABITT030000001">
    <property type="protein sequence ID" value="VVA93032.1"/>
    <property type="molecule type" value="Genomic_DNA"/>
</dbReference>
<dbReference type="SUPFAM" id="SSF48264">
    <property type="entry name" value="Cytochrome P450"/>
    <property type="match status" value="1"/>
</dbReference>